<gene>
    <name evidence="1" type="ORF">DHETER_LOCUS14094</name>
</gene>
<proteinExistence type="predicted"/>
<accession>A0ACA9QED7</accession>
<feature type="non-terminal residue" evidence="1">
    <location>
        <position position="1"/>
    </location>
</feature>
<sequence>VGKKISRLRQENEYLKKKIDKYDECYDKSQVQNYQEKKEIREYHEKTSNKKE</sequence>
<dbReference type="EMBL" id="CAJVPU010041540">
    <property type="protein sequence ID" value="CAG8741768.1"/>
    <property type="molecule type" value="Genomic_DNA"/>
</dbReference>
<keyword evidence="2" id="KW-1185">Reference proteome</keyword>
<reference evidence="1" key="1">
    <citation type="submission" date="2021-06" db="EMBL/GenBank/DDBJ databases">
        <authorList>
            <person name="Kallberg Y."/>
            <person name="Tangrot J."/>
            <person name="Rosling A."/>
        </authorList>
    </citation>
    <scope>NUCLEOTIDE SEQUENCE</scope>
    <source>
        <strain evidence="1">IL203A</strain>
    </source>
</reference>
<comment type="caution">
    <text evidence="1">The sequence shown here is derived from an EMBL/GenBank/DDBJ whole genome shotgun (WGS) entry which is preliminary data.</text>
</comment>
<protein>
    <submittedName>
        <fullName evidence="1">9996_t:CDS:1</fullName>
    </submittedName>
</protein>
<evidence type="ECO:0000313" key="1">
    <source>
        <dbReference type="EMBL" id="CAG8741768.1"/>
    </source>
</evidence>
<name>A0ACA9QED7_9GLOM</name>
<organism evidence="1 2">
    <name type="scientific">Dentiscutata heterogama</name>
    <dbReference type="NCBI Taxonomy" id="1316150"/>
    <lineage>
        <taxon>Eukaryota</taxon>
        <taxon>Fungi</taxon>
        <taxon>Fungi incertae sedis</taxon>
        <taxon>Mucoromycota</taxon>
        <taxon>Glomeromycotina</taxon>
        <taxon>Glomeromycetes</taxon>
        <taxon>Diversisporales</taxon>
        <taxon>Gigasporaceae</taxon>
        <taxon>Dentiscutata</taxon>
    </lineage>
</organism>
<dbReference type="Proteomes" id="UP000789702">
    <property type="component" value="Unassembled WGS sequence"/>
</dbReference>
<evidence type="ECO:0000313" key="2">
    <source>
        <dbReference type="Proteomes" id="UP000789702"/>
    </source>
</evidence>